<sequence length="102" mass="11488">MPIRVGSATNCVKPLSEYIFSYLVSLFWRSMFMSPVIINSSFEYFCRNSSKKLQNPLSGPGDKPVLVGAVSFGVKCGDAHPLVFTKVSYFLDWIHKTFEDIV</sequence>
<gene>
    <name evidence="1" type="ORF">OSB1V03_LOCUS9059</name>
</gene>
<dbReference type="InterPro" id="IPR043504">
    <property type="entry name" value="Peptidase_S1_PA_chymotrypsin"/>
</dbReference>
<evidence type="ECO:0008006" key="3">
    <source>
        <dbReference type="Google" id="ProtNLM"/>
    </source>
</evidence>
<reference evidence="1" key="1">
    <citation type="submission" date="2020-11" db="EMBL/GenBank/DDBJ databases">
        <authorList>
            <person name="Tran Van P."/>
        </authorList>
    </citation>
    <scope>NUCLEOTIDE SEQUENCE</scope>
</reference>
<dbReference type="EMBL" id="OC860498">
    <property type="protein sequence ID" value="CAD7628638.1"/>
    <property type="molecule type" value="Genomic_DNA"/>
</dbReference>
<dbReference type="EMBL" id="CAJPIZ010005923">
    <property type="protein sequence ID" value="CAG2109068.1"/>
    <property type="molecule type" value="Genomic_DNA"/>
</dbReference>
<keyword evidence="2" id="KW-1185">Reference proteome</keyword>
<protein>
    <recommendedName>
        <fullName evidence="3">Peptidase S1 domain-containing protein</fullName>
    </recommendedName>
</protein>
<dbReference type="SUPFAM" id="SSF50494">
    <property type="entry name" value="Trypsin-like serine proteases"/>
    <property type="match status" value="1"/>
</dbReference>
<proteinExistence type="predicted"/>
<evidence type="ECO:0000313" key="1">
    <source>
        <dbReference type="EMBL" id="CAD7628638.1"/>
    </source>
</evidence>
<dbReference type="Proteomes" id="UP000759131">
    <property type="component" value="Unassembled WGS sequence"/>
</dbReference>
<evidence type="ECO:0000313" key="2">
    <source>
        <dbReference type="Proteomes" id="UP000759131"/>
    </source>
</evidence>
<accession>A0A7R9Q253</accession>
<dbReference type="Gene3D" id="2.40.10.10">
    <property type="entry name" value="Trypsin-like serine proteases"/>
    <property type="match status" value="1"/>
</dbReference>
<name>A0A7R9Q253_9ACAR</name>
<dbReference type="OrthoDB" id="448954at2759"/>
<dbReference type="AlphaFoldDB" id="A0A7R9Q253"/>
<organism evidence="1">
    <name type="scientific">Medioppia subpectinata</name>
    <dbReference type="NCBI Taxonomy" id="1979941"/>
    <lineage>
        <taxon>Eukaryota</taxon>
        <taxon>Metazoa</taxon>
        <taxon>Ecdysozoa</taxon>
        <taxon>Arthropoda</taxon>
        <taxon>Chelicerata</taxon>
        <taxon>Arachnida</taxon>
        <taxon>Acari</taxon>
        <taxon>Acariformes</taxon>
        <taxon>Sarcoptiformes</taxon>
        <taxon>Oribatida</taxon>
        <taxon>Brachypylina</taxon>
        <taxon>Oppioidea</taxon>
        <taxon>Oppiidae</taxon>
        <taxon>Medioppia</taxon>
    </lineage>
</organism>
<dbReference type="InterPro" id="IPR009003">
    <property type="entry name" value="Peptidase_S1_PA"/>
</dbReference>